<dbReference type="PANTHER" id="PTHR41523">
    <property type="entry name" value="TWO-COMPONENT SYSTEM SENSOR PROTEIN"/>
    <property type="match status" value="1"/>
</dbReference>
<evidence type="ECO:0000313" key="10">
    <source>
        <dbReference type="Proteomes" id="UP001243009"/>
    </source>
</evidence>
<dbReference type="EMBL" id="JAUTWS010000017">
    <property type="protein sequence ID" value="MDO9710297.1"/>
    <property type="molecule type" value="Genomic_DNA"/>
</dbReference>
<dbReference type="EC" id="2.7.13.3" evidence="2"/>
<dbReference type="Gene3D" id="3.30.565.10">
    <property type="entry name" value="Histidine kinase-like ATPase, C-terminal domain"/>
    <property type="match status" value="1"/>
</dbReference>
<organism evidence="9 10">
    <name type="scientific">Paracraurococcus lichenis</name>
    <dbReference type="NCBI Taxonomy" id="3064888"/>
    <lineage>
        <taxon>Bacteria</taxon>
        <taxon>Pseudomonadati</taxon>
        <taxon>Pseudomonadota</taxon>
        <taxon>Alphaproteobacteria</taxon>
        <taxon>Acetobacterales</taxon>
        <taxon>Roseomonadaceae</taxon>
        <taxon>Paracraurococcus</taxon>
    </lineage>
</organism>
<dbReference type="SUPFAM" id="SSF55874">
    <property type="entry name" value="ATPase domain of HSP90 chaperone/DNA topoisomerase II/histidine kinase"/>
    <property type="match status" value="1"/>
</dbReference>
<keyword evidence="7" id="KW-0067">ATP-binding</keyword>
<dbReference type="InterPro" id="IPR029016">
    <property type="entry name" value="GAF-like_dom_sf"/>
</dbReference>
<dbReference type="InterPro" id="IPR011495">
    <property type="entry name" value="Sig_transdc_His_kin_sub2_dim/P"/>
</dbReference>
<dbReference type="SMART" id="SM00387">
    <property type="entry name" value="HATPase_c"/>
    <property type="match status" value="1"/>
</dbReference>
<keyword evidence="4" id="KW-0808">Transferase</keyword>
<comment type="catalytic activity">
    <reaction evidence="1">
        <text>ATP + protein L-histidine = ADP + protein N-phospho-L-histidine.</text>
        <dbReference type="EC" id="2.7.13.3"/>
    </reaction>
</comment>
<reference evidence="9 10" key="1">
    <citation type="submission" date="2023-08" db="EMBL/GenBank/DDBJ databases">
        <title>The draft genome sequence of Paracraurococcus sp. LOR1-02.</title>
        <authorList>
            <person name="Kingkaew E."/>
            <person name="Tanasupawat S."/>
        </authorList>
    </citation>
    <scope>NUCLEOTIDE SEQUENCE [LARGE SCALE GENOMIC DNA]</scope>
    <source>
        <strain evidence="9 10">LOR1-02</strain>
    </source>
</reference>
<keyword evidence="5" id="KW-0547">Nucleotide-binding</keyword>
<dbReference type="SUPFAM" id="SSF55781">
    <property type="entry name" value="GAF domain-like"/>
    <property type="match status" value="1"/>
</dbReference>
<dbReference type="Pfam" id="PF07568">
    <property type="entry name" value="HisKA_2"/>
    <property type="match status" value="1"/>
</dbReference>
<evidence type="ECO:0000256" key="7">
    <source>
        <dbReference type="ARBA" id="ARBA00022840"/>
    </source>
</evidence>
<proteinExistence type="predicted"/>
<dbReference type="InterPro" id="IPR005467">
    <property type="entry name" value="His_kinase_dom"/>
</dbReference>
<dbReference type="SMART" id="SM00065">
    <property type="entry name" value="GAF"/>
    <property type="match status" value="1"/>
</dbReference>
<evidence type="ECO:0000256" key="3">
    <source>
        <dbReference type="ARBA" id="ARBA00022553"/>
    </source>
</evidence>
<accession>A0ABT9E2B0</accession>
<evidence type="ECO:0000256" key="6">
    <source>
        <dbReference type="ARBA" id="ARBA00022777"/>
    </source>
</evidence>
<name>A0ABT9E2B0_9PROT</name>
<evidence type="ECO:0000259" key="8">
    <source>
        <dbReference type="PROSITE" id="PS50109"/>
    </source>
</evidence>
<evidence type="ECO:0000256" key="4">
    <source>
        <dbReference type="ARBA" id="ARBA00022679"/>
    </source>
</evidence>
<comment type="caution">
    <text evidence="9">The sequence shown here is derived from an EMBL/GenBank/DDBJ whole genome shotgun (WGS) entry which is preliminary data.</text>
</comment>
<dbReference type="PROSITE" id="PS50109">
    <property type="entry name" value="HIS_KIN"/>
    <property type="match status" value="1"/>
</dbReference>
<dbReference type="Pfam" id="PF02518">
    <property type="entry name" value="HATPase_c"/>
    <property type="match status" value="1"/>
</dbReference>
<dbReference type="Proteomes" id="UP001243009">
    <property type="component" value="Unassembled WGS sequence"/>
</dbReference>
<gene>
    <name evidence="9" type="ORF">Q7A36_18225</name>
</gene>
<dbReference type="InterPro" id="IPR036890">
    <property type="entry name" value="HATPase_C_sf"/>
</dbReference>
<dbReference type="InterPro" id="IPR003018">
    <property type="entry name" value="GAF"/>
</dbReference>
<dbReference type="GO" id="GO:0016301">
    <property type="term" value="F:kinase activity"/>
    <property type="evidence" value="ECO:0007669"/>
    <property type="project" value="UniProtKB-KW"/>
</dbReference>
<dbReference type="RefSeq" id="WP_305105161.1">
    <property type="nucleotide sequence ID" value="NZ_JAUTWS010000017.1"/>
</dbReference>
<dbReference type="Pfam" id="PF01590">
    <property type="entry name" value="GAF"/>
    <property type="match status" value="1"/>
</dbReference>
<feature type="domain" description="Histidine kinase" evidence="8">
    <location>
        <begin position="193"/>
        <end position="383"/>
    </location>
</feature>
<protein>
    <recommendedName>
        <fullName evidence="2">histidine kinase</fullName>
        <ecNumber evidence="2">2.7.13.3</ecNumber>
    </recommendedName>
</protein>
<keyword evidence="6 9" id="KW-0418">Kinase</keyword>
<evidence type="ECO:0000256" key="5">
    <source>
        <dbReference type="ARBA" id="ARBA00022741"/>
    </source>
</evidence>
<evidence type="ECO:0000256" key="1">
    <source>
        <dbReference type="ARBA" id="ARBA00000085"/>
    </source>
</evidence>
<dbReference type="PANTHER" id="PTHR41523:SF8">
    <property type="entry name" value="ETHYLENE RESPONSE SENSOR PROTEIN"/>
    <property type="match status" value="1"/>
</dbReference>
<keyword evidence="10" id="KW-1185">Reference proteome</keyword>
<sequence length="385" mass="42071">MADSAQRSGDRLLAQQTALARFGELALHSEDLQEILHDACRLVAEGLETGLAKVLALQPDGRTLLVVAGVGWEPGVVGHAVLRADPGTLEACALADPDPLVCADTEAETRYRIAPFMEAHGVRSFVNVLVIGADGRPPWGMLEVDSREPREFDADETAFLQTYANMLAAAVDRLRSGDELRARAADVERLFRELQHRVKNNLQVIVGLMQLQSRRATQPETLEALRVVSQRVDALRLLHDKLYLAGDVDRVDLGAYLGELAGTLLRFHAAEERQVRLVLEMRRMIAAPEQAAPLGLIVNEFITNSLKYAFEGPDGTVGLRLEPARGGEARLILWDDGRGLPDQRAGGTGMRLIDGLARQLSARVDWSPTGRGTRLSLLLKGPRPA</sequence>
<keyword evidence="3" id="KW-0597">Phosphoprotein</keyword>
<dbReference type="InterPro" id="IPR003594">
    <property type="entry name" value="HATPase_dom"/>
</dbReference>
<dbReference type="Gene3D" id="3.30.450.40">
    <property type="match status" value="1"/>
</dbReference>
<evidence type="ECO:0000313" key="9">
    <source>
        <dbReference type="EMBL" id="MDO9710297.1"/>
    </source>
</evidence>
<evidence type="ECO:0000256" key="2">
    <source>
        <dbReference type="ARBA" id="ARBA00012438"/>
    </source>
</evidence>